<reference evidence="2" key="1">
    <citation type="journal article" date="2019" name="Int. J. Syst. Evol. Microbiol.">
        <title>The Global Catalogue of Microorganisms (GCM) 10K type strain sequencing project: providing services to taxonomists for standard genome sequencing and annotation.</title>
        <authorList>
            <consortium name="The Broad Institute Genomics Platform"/>
            <consortium name="The Broad Institute Genome Sequencing Center for Infectious Disease"/>
            <person name="Wu L."/>
            <person name="Ma J."/>
        </authorList>
    </citation>
    <scope>NUCLEOTIDE SEQUENCE [LARGE SCALE GENOMIC DNA]</scope>
    <source>
        <strain evidence="2">NBRC 111368</strain>
    </source>
</reference>
<protein>
    <submittedName>
        <fullName evidence="1">Uncharacterized protein</fullName>
    </submittedName>
</protein>
<evidence type="ECO:0000313" key="2">
    <source>
        <dbReference type="Proteomes" id="UP001596403"/>
    </source>
</evidence>
<dbReference type="SUPFAM" id="SSF51735">
    <property type="entry name" value="NAD(P)-binding Rossmann-fold domains"/>
    <property type="match status" value="1"/>
</dbReference>
<dbReference type="RefSeq" id="WP_132443467.1">
    <property type="nucleotide sequence ID" value="NZ_JBHSWA010000001.1"/>
</dbReference>
<keyword evidence="2" id="KW-1185">Reference proteome</keyword>
<proteinExistence type="predicted"/>
<name>A0ABW1Z1G0_9RHOB</name>
<evidence type="ECO:0000313" key="1">
    <source>
        <dbReference type="EMBL" id="MFC6643044.1"/>
    </source>
</evidence>
<accession>A0ABW1Z1G0</accession>
<dbReference type="Proteomes" id="UP001596403">
    <property type="component" value="Unassembled WGS sequence"/>
</dbReference>
<sequence>MIQTPVLPESLAGDATFAILSAGQAPGPTVAKRAAKLGAEVVAMDRDPAVLARLMSQSTARVEGLALAGDLVSRFEPLYRNWGGTPLHLVLNLMPLDPDDCAKGMDAQIRGLSALVRALGRGLVAGQGSVVTVLPRPSQPLALAGHGMIGAFEAANAALDKVFGARGLHFHLITVPEGQAELATDTALYLGSEAGRRLRSGRLDLG</sequence>
<gene>
    <name evidence="1" type="ORF">ACFQAU_16440</name>
</gene>
<dbReference type="InterPro" id="IPR036291">
    <property type="entry name" value="NAD(P)-bd_dom_sf"/>
</dbReference>
<dbReference type="Gene3D" id="3.40.50.720">
    <property type="entry name" value="NAD(P)-binding Rossmann-like Domain"/>
    <property type="match status" value="1"/>
</dbReference>
<comment type="caution">
    <text evidence="1">The sequence shown here is derived from an EMBL/GenBank/DDBJ whole genome shotgun (WGS) entry which is preliminary data.</text>
</comment>
<organism evidence="1 2">
    <name type="scientific">Sulfitobacter profundi</name>
    <dbReference type="NCBI Taxonomy" id="2679961"/>
    <lineage>
        <taxon>Bacteria</taxon>
        <taxon>Pseudomonadati</taxon>
        <taxon>Pseudomonadota</taxon>
        <taxon>Alphaproteobacteria</taxon>
        <taxon>Rhodobacterales</taxon>
        <taxon>Roseobacteraceae</taxon>
        <taxon>Sulfitobacter</taxon>
    </lineage>
</organism>
<dbReference type="EMBL" id="JBHSWA010000001">
    <property type="protein sequence ID" value="MFC6643044.1"/>
    <property type="molecule type" value="Genomic_DNA"/>
</dbReference>